<sequence>MGKVVLGVSVGVAVAALVVGRRVKSRKKWNRVVGVLKELEESCETTVGRLRQVVDAMAVEMHAGLASEGGSKLKMLLTFVDNLPSGSEKGIFYALDLGGTNFRVLRVELGGQRSDLDPDVEQQPIPEQLMTGRSEDLFDFIASSLYRFVEKGNDSVQSPVTKELGFTFSFPVKQTSVSSGVLIKWTKAFAINDMVGKEVAGALQQALTRKGLNMRVAVLQVNDTVGTIALGRYHDEDTVAAVIIGTGTNACYWERTDAIIKCQGLVTTSGSMVVNMEWGNFWSSHLPRTSYDIELDAESPNPNDQGFEKMISGMYLGDIVRRVILRMSEESDIFGPVSFRLYMPFALRTPVMAAMHEDDSPELMEVARILKDVLDIPDIPLKARKLVVKICDVVTRRAARLAAAGIVGILKKIGRDGSGGITGGRSRSDVKMRRTAVAVEGSLYTQYTMFREYLHEALNEILGEDIARHVVINVTEDGSGTGASLLAASHSSSGTVDNIQLV</sequence>
<dbReference type="PANTHER" id="PTHR19443">
    <property type="entry name" value="HEXOKINASE"/>
    <property type="match status" value="1"/>
</dbReference>
<dbReference type="InterPro" id="IPR001312">
    <property type="entry name" value="Hexokinase"/>
</dbReference>
<keyword evidence="6 9" id="KW-0418">Kinase</keyword>
<dbReference type="CDD" id="cd24020">
    <property type="entry name" value="ASKHA_NBD_HK_plant"/>
    <property type="match status" value="1"/>
</dbReference>
<dbReference type="Gene3D" id="3.40.367.20">
    <property type="match status" value="1"/>
</dbReference>
<evidence type="ECO:0000259" key="10">
    <source>
        <dbReference type="Pfam" id="PF00349"/>
    </source>
</evidence>
<keyword evidence="13" id="KW-1185">Reference proteome</keyword>
<evidence type="ECO:0000256" key="1">
    <source>
        <dbReference type="ARBA" id="ARBA00004888"/>
    </source>
</evidence>
<organism evidence="12 13">
    <name type="scientific">Hibiscus sabdariffa</name>
    <name type="common">roselle</name>
    <dbReference type="NCBI Taxonomy" id="183260"/>
    <lineage>
        <taxon>Eukaryota</taxon>
        <taxon>Viridiplantae</taxon>
        <taxon>Streptophyta</taxon>
        <taxon>Embryophyta</taxon>
        <taxon>Tracheophyta</taxon>
        <taxon>Spermatophyta</taxon>
        <taxon>Magnoliopsida</taxon>
        <taxon>eudicotyledons</taxon>
        <taxon>Gunneridae</taxon>
        <taxon>Pentapetalae</taxon>
        <taxon>rosids</taxon>
        <taxon>malvids</taxon>
        <taxon>Malvales</taxon>
        <taxon>Malvaceae</taxon>
        <taxon>Malvoideae</taxon>
        <taxon>Hibiscus</taxon>
    </lineage>
</organism>
<dbReference type="PROSITE" id="PS51748">
    <property type="entry name" value="HEXOKINASE_2"/>
    <property type="match status" value="1"/>
</dbReference>
<evidence type="ECO:0000256" key="7">
    <source>
        <dbReference type="ARBA" id="ARBA00022840"/>
    </source>
</evidence>
<evidence type="ECO:0000313" key="13">
    <source>
        <dbReference type="Proteomes" id="UP001472677"/>
    </source>
</evidence>
<dbReference type="SUPFAM" id="SSF53067">
    <property type="entry name" value="Actin-like ATPase domain"/>
    <property type="match status" value="2"/>
</dbReference>
<dbReference type="InterPro" id="IPR022673">
    <property type="entry name" value="Hexokinase_C"/>
</dbReference>
<evidence type="ECO:0000256" key="4">
    <source>
        <dbReference type="ARBA" id="ARBA00022679"/>
    </source>
</evidence>
<dbReference type="Pfam" id="PF03727">
    <property type="entry name" value="Hexokinase_2"/>
    <property type="match status" value="1"/>
</dbReference>
<dbReference type="Proteomes" id="UP001472677">
    <property type="component" value="Unassembled WGS sequence"/>
</dbReference>
<comment type="pathway">
    <text evidence="2">Carbohydrate metabolism; hexose metabolism.</text>
</comment>
<accession>A0ABR2C8B4</accession>
<keyword evidence="7 9" id="KW-0067">ATP-binding</keyword>
<dbReference type="PRINTS" id="PR00475">
    <property type="entry name" value="HEXOKINASE"/>
</dbReference>
<evidence type="ECO:0000256" key="8">
    <source>
        <dbReference type="ARBA" id="ARBA00023152"/>
    </source>
</evidence>
<keyword evidence="8 9" id="KW-0324">Glycolysis</keyword>
<protein>
    <recommendedName>
        <fullName evidence="9">Phosphotransferase</fullName>
        <ecNumber evidence="9">2.7.1.-</ecNumber>
    </recommendedName>
</protein>
<comment type="caution">
    <text evidence="12">The sequence shown here is derived from an EMBL/GenBank/DDBJ whole genome shotgun (WGS) entry which is preliminary data.</text>
</comment>
<reference evidence="12 13" key="1">
    <citation type="journal article" date="2024" name="G3 (Bethesda)">
        <title>Genome assembly of Hibiscus sabdariffa L. provides insights into metabolisms of medicinal natural products.</title>
        <authorList>
            <person name="Kim T."/>
        </authorList>
    </citation>
    <scope>NUCLEOTIDE SEQUENCE [LARGE SCALE GENOMIC DNA]</scope>
    <source>
        <strain evidence="12">TK-2024</strain>
        <tissue evidence="12">Old leaves</tissue>
    </source>
</reference>
<keyword evidence="5 9" id="KW-0547">Nucleotide-binding</keyword>
<dbReference type="Pfam" id="PF00349">
    <property type="entry name" value="Hexokinase_1"/>
    <property type="match status" value="1"/>
</dbReference>
<dbReference type="PANTHER" id="PTHR19443:SF6">
    <property type="entry name" value="HEXOKINASE-4"/>
    <property type="match status" value="1"/>
</dbReference>
<dbReference type="PROSITE" id="PS00378">
    <property type="entry name" value="HEXOKINASE_1"/>
    <property type="match status" value="1"/>
</dbReference>
<gene>
    <name evidence="12" type="ORF">V6N12_075686</name>
</gene>
<dbReference type="EMBL" id="JBBPBM010000063">
    <property type="protein sequence ID" value="KAK8515658.1"/>
    <property type="molecule type" value="Genomic_DNA"/>
</dbReference>
<dbReference type="EC" id="2.7.1.-" evidence="9"/>
<proteinExistence type="inferred from homology"/>
<name>A0ABR2C8B4_9ROSI</name>
<comment type="similarity">
    <text evidence="3 9">Belongs to the hexokinase family.</text>
</comment>
<evidence type="ECO:0000256" key="3">
    <source>
        <dbReference type="ARBA" id="ARBA00009225"/>
    </source>
</evidence>
<dbReference type="Gene3D" id="3.30.420.40">
    <property type="match status" value="1"/>
</dbReference>
<evidence type="ECO:0000256" key="9">
    <source>
        <dbReference type="RuleBase" id="RU362007"/>
    </source>
</evidence>
<dbReference type="InterPro" id="IPR022672">
    <property type="entry name" value="Hexokinase_N"/>
</dbReference>
<comment type="pathway">
    <text evidence="1">Carbohydrate degradation; glycolysis; D-glyceraldehyde 3-phosphate and glycerone phosphate from D-glucose: step 1/4.</text>
</comment>
<evidence type="ECO:0000259" key="11">
    <source>
        <dbReference type="Pfam" id="PF03727"/>
    </source>
</evidence>
<dbReference type="InterPro" id="IPR043129">
    <property type="entry name" value="ATPase_NBD"/>
</dbReference>
<keyword evidence="4 9" id="KW-0808">Transferase</keyword>
<evidence type="ECO:0000256" key="5">
    <source>
        <dbReference type="ARBA" id="ARBA00022741"/>
    </source>
</evidence>
<evidence type="ECO:0000256" key="6">
    <source>
        <dbReference type="ARBA" id="ARBA00022777"/>
    </source>
</evidence>
<feature type="domain" description="Hexokinase N-terminal" evidence="10">
    <location>
        <begin position="36"/>
        <end position="233"/>
    </location>
</feature>
<evidence type="ECO:0000256" key="2">
    <source>
        <dbReference type="ARBA" id="ARBA00005028"/>
    </source>
</evidence>
<dbReference type="InterPro" id="IPR019807">
    <property type="entry name" value="Hexokinase_BS"/>
</dbReference>
<feature type="domain" description="Hexokinase C-terminal" evidence="11">
    <location>
        <begin position="240"/>
        <end position="488"/>
    </location>
</feature>
<evidence type="ECO:0000313" key="12">
    <source>
        <dbReference type="EMBL" id="KAK8515658.1"/>
    </source>
</evidence>